<feature type="transmembrane region" description="Helical" evidence="9">
    <location>
        <begin position="208"/>
        <end position="225"/>
    </location>
</feature>
<organism evidence="10 11">
    <name type="scientific">Taibaiella chishuiensis</name>
    <dbReference type="NCBI Taxonomy" id="1434707"/>
    <lineage>
        <taxon>Bacteria</taxon>
        <taxon>Pseudomonadati</taxon>
        <taxon>Bacteroidota</taxon>
        <taxon>Chitinophagia</taxon>
        <taxon>Chitinophagales</taxon>
        <taxon>Chitinophagaceae</taxon>
        <taxon>Taibaiella</taxon>
    </lineage>
</organism>
<comment type="similarity">
    <text evidence="8">Belongs to the anion channel-forming bestrophin (TC 1.A.46) family.</text>
</comment>
<feature type="transmembrane region" description="Helical" evidence="9">
    <location>
        <begin position="20"/>
        <end position="37"/>
    </location>
</feature>
<keyword evidence="4 9" id="KW-0812">Transmembrane</keyword>
<evidence type="ECO:0000313" key="10">
    <source>
        <dbReference type="EMBL" id="PSK88832.1"/>
    </source>
</evidence>
<dbReference type="Proteomes" id="UP000240572">
    <property type="component" value="Unassembled WGS sequence"/>
</dbReference>
<dbReference type="PANTHER" id="PTHR33281:SF19">
    <property type="entry name" value="VOLTAGE-DEPENDENT ANION CHANNEL-FORMING PROTEIN YNEE"/>
    <property type="match status" value="1"/>
</dbReference>
<dbReference type="PANTHER" id="PTHR33281">
    <property type="entry name" value="UPF0187 PROTEIN YNEE"/>
    <property type="match status" value="1"/>
</dbReference>
<keyword evidence="5 9" id="KW-1133">Transmembrane helix</keyword>
<evidence type="ECO:0000256" key="7">
    <source>
        <dbReference type="ARBA" id="ARBA00023136"/>
    </source>
</evidence>
<proteinExistence type="inferred from homology"/>
<comment type="subcellular location">
    <subcellularLocation>
        <location evidence="1">Cell membrane</location>
        <topology evidence="1">Multi-pass membrane protein</topology>
    </subcellularLocation>
</comment>
<comment type="caution">
    <text evidence="10">The sequence shown here is derived from an EMBL/GenBank/DDBJ whole genome shotgun (WGS) entry which is preliminary data.</text>
</comment>
<keyword evidence="2" id="KW-0813">Transport</keyword>
<evidence type="ECO:0000256" key="1">
    <source>
        <dbReference type="ARBA" id="ARBA00004651"/>
    </source>
</evidence>
<dbReference type="AlphaFoldDB" id="A0A2P8CV52"/>
<evidence type="ECO:0000256" key="9">
    <source>
        <dbReference type="SAM" id="Phobius"/>
    </source>
</evidence>
<evidence type="ECO:0000256" key="6">
    <source>
        <dbReference type="ARBA" id="ARBA00023065"/>
    </source>
</evidence>
<evidence type="ECO:0000313" key="11">
    <source>
        <dbReference type="Proteomes" id="UP000240572"/>
    </source>
</evidence>
<reference evidence="10 11" key="1">
    <citation type="submission" date="2018-03" db="EMBL/GenBank/DDBJ databases">
        <title>Genomic Encyclopedia of Type Strains, Phase III (KMG-III): the genomes of soil and plant-associated and newly described type strains.</title>
        <authorList>
            <person name="Whitman W."/>
        </authorList>
    </citation>
    <scope>NUCLEOTIDE SEQUENCE [LARGE SCALE GENOMIC DNA]</scope>
    <source>
        <strain evidence="10 11">CGMCC 1.12700</strain>
    </source>
</reference>
<accession>A0A2P8CV52</accession>
<evidence type="ECO:0000256" key="3">
    <source>
        <dbReference type="ARBA" id="ARBA00022475"/>
    </source>
</evidence>
<keyword evidence="3" id="KW-1003">Cell membrane</keyword>
<keyword evidence="11" id="KW-1185">Reference proteome</keyword>
<evidence type="ECO:0000256" key="2">
    <source>
        <dbReference type="ARBA" id="ARBA00022448"/>
    </source>
</evidence>
<keyword evidence="6" id="KW-0406">Ion transport</keyword>
<evidence type="ECO:0000256" key="4">
    <source>
        <dbReference type="ARBA" id="ARBA00022692"/>
    </source>
</evidence>
<dbReference type="GO" id="GO:0005254">
    <property type="term" value="F:chloride channel activity"/>
    <property type="evidence" value="ECO:0007669"/>
    <property type="project" value="InterPro"/>
</dbReference>
<evidence type="ECO:0000256" key="5">
    <source>
        <dbReference type="ARBA" id="ARBA00022989"/>
    </source>
</evidence>
<sequence length="305" mass="35616">MLLKENIPFKYVFGKIRKEVILITLYVTMIALIQHFFNLKLAIPLSVPMLLVTVISLLLAFRANQAYDRWWEARIVWGGIVNDSRTFARQVVSFIDNAYESDEKAEMEARLVNRQIAWAHSLGRALRDRGTEKKLHKWLSADDLEFIERFSNTPMALLELHARDLKFALDNGWINTYQHVELDKTLTRFSDHMGKCERIKKTVFPSTYGLYLHLAMNLFIMLLPFALIEFFGWVMIPLVTVIASAFWLIEKMSVHMQDPFENKPTDTPVTSIAQTIERDLKQVIREHHLSHSLDTDSRVEKFYVL</sequence>
<feature type="transmembrane region" description="Helical" evidence="9">
    <location>
        <begin position="43"/>
        <end position="61"/>
    </location>
</feature>
<protein>
    <submittedName>
        <fullName evidence="10">Putative membrane protein</fullName>
    </submittedName>
</protein>
<dbReference type="RefSeq" id="WP_106525191.1">
    <property type="nucleotide sequence ID" value="NZ_PYGD01000014.1"/>
</dbReference>
<dbReference type="OrthoDB" id="445589at2"/>
<evidence type="ECO:0000256" key="8">
    <source>
        <dbReference type="ARBA" id="ARBA00034708"/>
    </source>
</evidence>
<dbReference type="Pfam" id="PF25539">
    <property type="entry name" value="Bestrophin_2"/>
    <property type="match status" value="1"/>
</dbReference>
<gene>
    <name evidence="10" type="ORF">B0I18_11444</name>
</gene>
<dbReference type="GO" id="GO:0005886">
    <property type="term" value="C:plasma membrane"/>
    <property type="evidence" value="ECO:0007669"/>
    <property type="project" value="UniProtKB-SubCell"/>
</dbReference>
<keyword evidence="7 9" id="KW-0472">Membrane</keyword>
<feature type="transmembrane region" description="Helical" evidence="9">
    <location>
        <begin position="231"/>
        <end position="249"/>
    </location>
</feature>
<dbReference type="EMBL" id="PYGD01000014">
    <property type="protein sequence ID" value="PSK88832.1"/>
    <property type="molecule type" value="Genomic_DNA"/>
</dbReference>
<dbReference type="InterPro" id="IPR044669">
    <property type="entry name" value="YneE/VCCN1/2-like"/>
</dbReference>
<name>A0A2P8CV52_9BACT</name>